<protein>
    <submittedName>
        <fullName evidence="1">Uncharacterized protein</fullName>
    </submittedName>
</protein>
<dbReference type="EMBL" id="JAMKPW020000038">
    <property type="protein sequence ID" value="KAK8200591.1"/>
    <property type="molecule type" value="Genomic_DNA"/>
</dbReference>
<evidence type="ECO:0000313" key="2">
    <source>
        <dbReference type="Proteomes" id="UP001320706"/>
    </source>
</evidence>
<keyword evidence="2" id="KW-1185">Reference proteome</keyword>
<evidence type="ECO:0000313" key="1">
    <source>
        <dbReference type="EMBL" id="KAK8200591.1"/>
    </source>
</evidence>
<organism evidence="1 2">
    <name type="scientific">Zalaria obscura</name>
    <dbReference type="NCBI Taxonomy" id="2024903"/>
    <lineage>
        <taxon>Eukaryota</taxon>
        <taxon>Fungi</taxon>
        <taxon>Dikarya</taxon>
        <taxon>Ascomycota</taxon>
        <taxon>Pezizomycotina</taxon>
        <taxon>Dothideomycetes</taxon>
        <taxon>Dothideomycetidae</taxon>
        <taxon>Dothideales</taxon>
        <taxon>Zalariaceae</taxon>
        <taxon>Zalaria</taxon>
    </lineage>
</organism>
<reference evidence="1" key="1">
    <citation type="submission" date="2024-02" db="EMBL/GenBank/DDBJ databases">
        <title>Metagenome Assembled Genome of Zalaria obscura JY119.</title>
        <authorList>
            <person name="Vighnesh L."/>
            <person name="Jagadeeshwari U."/>
            <person name="Venkata Ramana C."/>
            <person name="Sasikala C."/>
        </authorList>
    </citation>
    <scope>NUCLEOTIDE SEQUENCE</scope>
    <source>
        <strain evidence="1">JY119</strain>
    </source>
</reference>
<gene>
    <name evidence="1" type="ORF">M8818_005905</name>
</gene>
<dbReference type="Proteomes" id="UP001320706">
    <property type="component" value="Unassembled WGS sequence"/>
</dbReference>
<proteinExistence type="predicted"/>
<name>A0ACC3S870_9PEZI</name>
<accession>A0ACC3S870</accession>
<comment type="caution">
    <text evidence="1">The sequence shown here is derived from an EMBL/GenBank/DDBJ whole genome shotgun (WGS) entry which is preliminary data.</text>
</comment>
<sequence length="255" mass="28279">MSMISRRVVPQNALDCSFLFKALTAFSAGHQCKVHGIDALEAIATAFHTACVRELLQSISQAGTRSYDNELATACLLRSEHRHLLGAYSFADGEPPDFNNRGLLQAGVWNYLREEITMALECRKPVRMGRIFDRYTYDPDAPDDMHANHIIAAKQYLNIARMLLTLFNPSPPTGHISQSDLDLAQRCALDVCGVAWINQNIPATVNGFGPLAFSGGRHLIDSHHRDALCSFLNTSSKLTGWPVQLIINDLNTAWQ</sequence>